<evidence type="ECO:0000256" key="7">
    <source>
        <dbReference type="SAM" id="Phobius"/>
    </source>
</evidence>
<dbReference type="GO" id="GO:0016020">
    <property type="term" value="C:membrane"/>
    <property type="evidence" value="ECO:0007669"/>
    <property type="project" value="UniProtKB-SubCell"/>
</dbReference>
<feature type="transmembrane region" description="Helical" evidence="7">
    <location>
        <begin position="203"/>
        <end position="222"/>
    </location>
</feature>
<comment type="similarity">
    <text evidence="2">Belongs to the major facilitator superfamily. Proton-dependent oligopeptide transporter (POT/PTR) (TC 2.A.17) family.</text>
</comment>
<feature type="transmembrane region" description="Helical" evidence="7">
    <location>
        <begin position="155"/>
        <end position="182"/>
    </location>
</feature>
<evidence type="ECO:0000256" key="5">
    <source>
        <dbReference type="ARBA" id="ARBA00023136"/>
    </source>
</evidence>
<dbReference type="InterPro" id="IPR000109">
    <property type="entry name" value="POT_fam"/>
</dbReference>
<protein>
    <submittedName>
        <fullName evidence="8">Protein NRT1/ PTR FAMILY 3.1</fullName>
    </submittedName>
</protein>
<evidence type="ECO:0000256" key="4">
    <source>
        <dbReference type="ARBA" id="ARBA00022989"/>
    </source>
</evidence>
<keyword evidence="9" id="KW-1185">Reference proteome</keyword>
<feature type="transmembrane region" description="Helical" evidence="7">
    <location>
        <begin position="512"/>
        <end position="537"/>
    </location>
</feature>
<accession>A0AAE1YL47</accession>
<evidence type="ECO:0000256" key="6">
    <source>
        <dbReference type="ARBA" id="ARBA00044504"/>
    </source>
</evidence>
<feature type="transmembrane region" description="Helical" evidence="7">
    <location>
        <begin position="557"/>
        <end position="579"/>
    </location>
</feature>
<keyword evidence="3 7" id="KW-0812">Transmembrane</keyword>
<comment type="subcellular location">
    <subcellularLocation>
        <location evidence="1">Membrane</location>
        <topology evidence="1">Multi-pass membrane protein</topology>
    </subcellularLocation>
</comment>
<dbReference type="Pfam" id="PF00854">
    <property type="entry name" value="PTR2"/>
    <property type="match status" value="1"/>
</dbReference>
<feature type="transmembrane region" description="Helical" evidence="7">
    <location>
        <begin position="388"/>
        <end position="408"/>
    </location>
</feature>
<feature type="transmembrane region" description="Helical" evidence="7">
    <location>
        <begin position="228"/>
        <end position="253"/>
    </location>
</feature>
<keyword evidence="5 7" id="KW-0472">Membrane</keyword>
<organism evidence="8 9">
    <name type="scientific">Sesamum alatum</name>
    <dbReference type="NCBI Taxonomy" id="300844"/>
    <lineage>
        <taxon>Eukaryota</taxon>
        <taxon>Viridiplantae</taxon>
        <taxon>Streptophyta</taxon>
        <taxon>Embryophyta</taxon>
        <taxon>Tracheophyta</taxon>
        <taxon>Spermatophyta</taxon>
        <taxon>Magnoliopsida</taxon>
        <taxon>eudicotyledons</taxon>
        <taxon>Gunneridae</taxon>
        <taxon>Pentapetalae</taxon>
        <taxon>asterids</taxon>
        <taxon>lamiids</taxon>
        <taxon>Lamiales</taxon>
        <taxon>Pedaliaceae</taxon>
        <taxon>Sesamum</taxon>
    </lineage>
</organism>
<evidence type="ECO:0000313" key="9">
    <source>
        <dbReference type="Proteomes" id="UP001293254"/>
    </source>
</evidence>
<dbReference type="Proteomes" id="UP001293254">
    <property type="component" value="Unassembled WGS sequence"/>
</dbReference>
<evidence type="ECO:0000313" key="8">
    <source>
        <dbReference type="EMBL" id="KAK4432039.1"/>
    </source>
</evidence>
<evidence type="ECO:0000256" key="1">
    <source>
        <dbReference type="ARBA" id="ARBA00004141"/>
    </source>
</evidence>
<proteinExistence type="inferred from homology"/>
<dbReference type="GO" id="GO:0022857">
    <property type="term" value="F:transmembrane transporter activity"/>
    <property type="evidence" value="ECO:0007669"/>
    <property type="project" value="InterPro"/>
</dbReference>
<sequence length="622" mass="69268">MEKDSNHQEYQQKMSENGDHQLENKLHDHLHPAAKKQQQQLGGVRTMPFILANEVCDRFASAGFHANMITYLTQVLNLPLVKASNTLSNFSGTSSFTPLIGAFIADSFAGRFWTIVIGSMIYVLGMVTITISAALPQLRPPPCPTQENCQEASNLQLWVLYLALLLTSLGTGGIRPCVVTFAADQFDMSKSKTESRSWNFFNWYYFCMGIASLLALTVVVYIQDDVSWGWGLGIPTIAMALSLVAFIFGAPLYKKIKPMGSPFVRVAQVIVAAVKKRNVVGPADPHALYENRELDADISTNGRLVHSDQFKWLDRAAVVADSDINESSQPNLWRLATVHRVEELKTMIRLLPIWAAAILLVASNSHLSSFTIQQARTMNRHLSPSFQIQPATMSIFSTLTIIIGLPLYERLFVPLARRLTGHPVGITCLQRMGIGFGINVFATIASALIEMKRKAAAADHNLLDKPTAVIPISVFWLVPQYFLHGLAEIFMSVGHLEFLYDQSPESMRSTAAALYWIAIAIGNYISTLMVSLVHKYTGEEGNWLPDRNLNRGKLENYYWLVTGLQVINLVYYVTCAWFYKCKPIQEIIHDGDEDVEFCGDGKPLLADGKGDKEVELVGSRDV</sequence>
<feature type="transmembrane region" description="Helical" evidence="7">
    <location>
        <begin position="350"/>
        <end position="368"/>
    </location>
</feature>
<feature type="transmembrane region" description="Helical" evidence="7">
    <location>
        <begin position="112"/>
        <end position="135"/>
    </location>
</feature>
<feature type="transmembrane region" description="Helical" evidence="7">
    <location>
        <begin position="469"/>
        <end position="491"/>
    </location>
</feature>
<keyword evidence="4 7" id="KW-1133">Transmembrane helix</keyword>
<name>A0AAE1YL47_9LAMI</name>
<dbReference type="AlphaFoldDB" id="A0AAE1YL47"/>
<dbReference type="Gene3D" id="1.20.1250.20">
    <property type="entry name" value="MFS general substrate transporter like domains"/>
    <property type="match status" value="1"/>
</dbReference>
<evidence type="ECO:0000256" key="2">
    <source>
        <dbReference type="ARBA" id="ARBA00005982"/>
    </source>
</evidence>
<comment type="similarity">
    <text evidence="6">Belongs to the major facilitator superfamily. Phosphate:H(+) symporter (TC 2.A.1.9) family.</text>
</comment>
<gene>
    <name evidence="8" type="ORF">Salat_0966000</name>
</gene>
<dbReference type="InterPro" id="IPR036259">
    <property type="entry name" value="MFS_trans_sf"/>
</dbReference>
<dbReference type="SUPFAM" id="SSF103473">
    <property type="entry name" value="MFS general substrate transporter"/>
    <property type="match status" value="1"/>
</dbReference>
<comment type="caution">
    <text evidence="8">The sequence shown here is derived from an EMBL/GenBank/DDBJ whole genome shotgun (WGS) entry which is preliminary data.</text>
</comment>
<reference evidence="8" key="1">
    <citation type="submission" date="2020-06" db="EMBL/GenBank/DDBJ databases">
        <authorList>
            <person name="Li T."/>
            <person name="Hu X."/>
            <person name="Zhang T."/>
            <person name="Song X."/>
            <person name="Zhang H."/>
            <person name="Dai N."/>
            <person name="Sheng W."/>
            <person name="Hou X."/>
            <person name="Wei L."/>
        </authorList>
    </citation>
    <scope>NUCLEOTIDE SEQUENCE</scope>
    <source>
        <strain evidence="8">3651</strain>
        <tissue evidence="8">Leaf</tissue>
    </source>
</reference>
<feature type="transmembrane region" description="Helical" evidence="7">
    <location>
        <begin position="429"/>
        <end position="449"/>
    </location>
</feature>
<evidence type="ECO:0000256" key="3">
    <source>
        <dbReference type="ARBA" id="ARBA00022692"/>
    </source>
</evidence>
<dbReference type="EMBL" id="JACGWO010000003">
    <property type="protein sequence ID" value="KAK4432039.1"/>
    <property type="molecule type" value="Genomic_DNA"/>
</dbReference>
<reference evidence="8" key="2">
    <citation type="journal article" date="2024" name="Plant">
        <title>Genomic evolution and insights into agronomic trait innovations of Sesamum species.</title>
        <authorList>
            <person name="Miao H."/>
            <person name="Wang L."/>
            <person name="Qu L."/>
            <person name="Liu H."/>
            <person name="Sun Y."/>
            <person name="Le M."/>
            <person name="Wang Q."/>
            <person name="Wei S."/>
            <person name="Zheng Y."/>
            <person name="Lin W."/>
            <person name="Duan Y."/>
            <person name="Cao H."/>
            <person name="Xiong S."/>
            <person name="Wang X."/>
            <person name="Wei L."/>
            <person name="Li C."/>
            <person name="Ma Q."/>
            <person name="Ju M."/>
            <person name="Zhao R."/>
            <person name="Li G."/>
            <person name="Mu C."/>
            <person name="Tian Q."/>
            <person name="Mei H."/>
            <person name="Zhang T."/>
            <person name="Gao T."/>
            <person name="Zhang H."/>
        </authorList>
    </citation>
    <scope>NUCLEOTIDE SEQUENCE</scope>
    <source>
        <strain evidence="8">3651</strain>
    </source>
</reference>
<dbReference type="PANTHER" id="PTHR11654">
    <property type="entry name" value="OLIGOPEPTIDE TRANSPORTER-RELATED"/>
    <property type="match status" value="1"/>
</dbReference>